<keyword evidence="3" id="KW-1185">Reference proteome</keyword>
<feature type="transmembrane region" description="Helical" evidence="1">
    <location>
        <begin position="377"/>
        <end position="396"/>
    </location>
</feature>
<dbReference type="NCBIfam" id="NF038256">
    <property type="entry name" value="exopoly_VpsF"/>
    <property type="match status" value="1"/>
</dbReference>
<reference evidence="2 3" key="1">
    <citation type="submission" date="2020-06" db="EMBL/GenBank/DDBJ databases">
        <title>Dyadobacter sandarakinus sp. nov., isolated from the soil of the Arctic Yellow River Station.</title>
        <authorList>
            <person name="Zhang Y."/>
            <person name="Peng F."/>
        </authorList>
    </citation>
    <scope>NUCLEOTIDE SEQUENCE [LARGE SCALE GENOMIC DNA]</scope>
    <source>
        <strain evidence="2 3">Q3-56</strain>
    </source>
</reference>
<evidence type="ECO:0008006" key="4">
    <source>
        <dbReference type="Google" id="ProtNLM"/>
    </source>
</evidence>
<feature type="transmembrane region" description="Helical" evidence="1">
    <location>
        <begin position="134"/>
        <end position="153"/>
    </location>
</feature>
<feature type="transmembrane region" description="Helical" evidence="1">
    <location>
        <begin position="319"/>
        <end position="344"/>
    </location>
</feature>
<feature type="transmembrane region" description="Helical" evidence="1">
    <location>
        <begin position="96"/>
        <end position="114"/>
    </location>
</feature>
<gene>
    <name evidence="2" type="ORF">HWI92_00330</name>
</gene>
<feature type="transmembrane region" description="Helical" evidence="1">
    <location>
        <begin position="71"/>
        <end position="90"/>
    </location>
</feature>
<dbReference type="Proteomes" id="UP000612680">
    <property type="component" value="Chromosome"/>
</dbReference>
<protein>
    <recommendedName>
        <fullName evidence="4">O-antigen ligase like membrane protein</fullName>
    </recommendedName>
</protein>
<organism evidence="2 3">
    <name type="scientific">Dyadobacter sandarakinus</name>
    <dbReference type="NCBI Taxonomy" id="2747268"/>
    <lineage>
        <taxon>Bacteria</taxon>
        <taxon>Pseudomonadati</taxon>
        <taxon>Bacteroidota</taxon>
        <taxon>Cytophagia</taxon>
        <taxon>Cytophagales</taxon>
        <taxon>Spirosomataceae</taxon>
        <taxon>Dyadobacter</taxon>
    </lineage>
</organism>
<evidence type="ECO:0000313" key="2">
    <source>
        <dbReference type="EMBL" id="QRQ99465.1"/>
    </source>
</evidence>
<keyword evidence="1" id="KW-0472">Membrane</keyword>
<evidence type="ECO:0000256" key="1">
    <source>
        <dbReference type="SAM" id="Phobius"/>
    </source>
</evidence>
<feature type="transmembrane region" description="Helical" evidence="1">
    <location>
        <begin position="39"/>
        <end position="59"/>
    </location>
</feature>
<proteinExistence type="predicted"/>
<feature type="transmembrane region" description="Helical" evidence="1">
    <location>
        <begin position="12"/>
        <end position="33"/>
    </location>
</feature>
<keyword evidence="1" id="KW-0812">Transmembrane</keyword>
<feature type="transmembrane region" description="Helical" evidence="1">
    <location>
        <begin position="238"/>
        <end position="260"/>
    </location>
</feature>
<feature type="transmembrane region" description="Helical" evidence="1">
    <location>
        <begin position="198"/>
        <end position="226"/>
    </location>
</feature>
<accession>A0ABX7I363</accession>
<dbReference type="EMBL" id="CP056775">
    <property type="protein sequence ID" value="QRQ99465.1"/>
    <property type="molecule type" value="Genomic_DNA"/>
</dbReference>
<evidence type="ECO:0000313" key="3">
    <source>
        <dbReference type="Proteomes" id="UP000612680"/>
    </source>
</evidence>
<keyword evidence="1" id="KW-1133">Transmembrane helix</keyword>
<name>A0ABX7I363_9BACT</name>
<feature type="transmembrane region" description="Helical" evidence="1">
    <location>
        <begin position="173"/>
        <end position="189"/>
    </location>
</feature>
<dbReference type="RefSeq" id="WP_204660228.1">
    <property type="nucleotide sequence ID" value="NZ_CP056775.1"/>
</dbReference>
<dbReference type="InterPro" id="IPR048041">
    <property type="entry name" value="VpsF-like"/>
</dbReference>
<sequence>MFFLEKRWFPSIVTFLSLFVGPGVLLKLHYPIGEAGAGALFRFHPVSYFLIILTGYNALKYSYKLGELKKFQNFSIAVFVVLIYSLTFGASKGNLFLFNVLVCPVLIIYNFQFINYKQHINVEVWTKIMSMFRFFFYAECLLAIAEHVVHFKLFPINETAILFRSNAFQGHPLNNSLFLIFFSWFFYSYENSFLKRMVIIGLTVGALASFGVRSGLLAYCMGITLLSLKFMERGKINFSFQNIAMLVILFVSVFYIVLYTPLGARIVSAGSFNDNSSGVRFNVYSMFLSISLEDIIWGTKQELIDYLMYIRGIEIIENFWIIWIFKYGVIFAAYLGISFILFTFQIARLAFPLKKYDRLVVVGCFLLAASSNNSLAVNTTVISAITILCLTQYNLLRYKANNKPKSNVAARVPAPMPF</sequence>